<keyword evidence="2 3" id="KW-0648">Protein biosynthesis</keyword>
<evidence type="ECO:0000256" key="1">
    <source>
        <dbReference type="ARBA" id="ARBA00005912"/>
    </source>
</evidence>
<dbReference type="PANTHER" id="PTHR20982:SF3">
    <property type="entry name" value="MITOCHONDRIAL RIBOSOME RECYCLING FACTOR PSEUDO 1"/>
    <property type="match status" value="1"/>
</dbReference>
<dbReference type="GO" id="GO:0005737">
    <property type="term" value="C:cytoplasm"/>
    <property type="evidence" value="ECO:0007669"/>
    <property type="project" value="UniProtKB-SubCell"/>
</dbReference>
<feature type="domain" description="Ribosome recycling factor" evidence="5">
    <location>
        <begin position="22"/>
        <end position="183"/>
    </location>
</feature>
<dbReference type="Gene3D" id="1.10.132.20">
    <property type="entry name" value="Ribosome-recycling factor"/>
    <property type="match status" value="1"/>
</dbReference>
<sequence length="185" mass="21798">MMSPEKYLNFFKETADKKFQWLKEELSKIRTGRPNPKLFDNILVESYGDRMPMVALAQIAVNPPREIVIKPFDVKNNINAIYSEIQRANLGVQPVIDGDKIRINFPPMTQESRLESIKQAKKVVEQIHQELRSVRRDTLQMIKKDDHKDEDFEEFLKEEVEKVNKQYIAQLETIQKQKEKELLVV</sequence>
<dbReference type="PaxDb" id="722438-MPNE_0741"/>
<name>A0A0H3DM30_MYCPB</name>
<reference evidence="6 7" key="1">
    <citation type="journal article" date="2010" name="Appl. Environ. Microbiol.">
        <title>Targeted chromosomal knockouts in Mycoplasma pneumoniae.</title>
        <authorList>
            <person name="Krishnakumar R."/>
            <person name="Assad-Garcia N."/>
            <person name="Benders G.A."/>
            <person name="Phan Q."/>
            <person name="Montague M.G."/>
            <person name="Glass J.I."/>
        </authorList>
    </citation>
    <scope>NUCLEOTIDE SEQUENCE [LARGE SCALE GENOMIC DNA]</scope>
    <source>
        <strain evidence="7">ATCC 15531 / DSM 22911 / NBRC 14401 / NCTC 10119 / FH</strain>
    </source>
</reference>
<dbReference type="Pfam" id="PF01765">
    <property type="entry name" value="RRF"/>
    <property type="match status" value="1"/>
</dbReference>
<dbReference type="SUPFAM" id="SSF55194">
    <property type="entry name" value="Ribosome recycling factor, RRF"/>
    <property type="match status" value="1"/>
</dbReference>
<dbReference type="Gene3D" id="3.30.1360.40">
    <property type="match status" value="1"/>
</dbReference>
<comment type="similarity">
    <text evidence="1 3">Belongs to the RRF family.</text>
</comment>
<dbReference type="InterPro" id="IPR023584">
    <property type="entry name" value="Ribosome_recyc_fac_dom"/>
</dbReference>
<dbReference type="NCBIfam" id="TIGR00496">
    <property type="entry name" value="frr"/>
    <property type="match status" value="1"/>
</dbReference>
<dbReference type="GO" id="GO:0006415">
    <property type="term" value="P:translational termination"/>
    <property type="evidence" value="ECO:0007669"/>
    <property type="project" value="UniProtKB-UniRule"/>
</dbReference>
<evidence type="ECO:0000259" key="5">
    <source>
        <dbReference type="Pfam" id="PF01765"/>
    </source>
</evidence>
<keyword evidence="4" id="KW-0175">Coiled coil</keyword>
<comment type="function">
    <text evidence="3">Responsible for the release of ribosomes from messenger RNA at the termination of protein biosynthesis. May increase the efficiency of translation by recycling ribosomes from one round of translation to another.</text>
</comment>
<dbReference type="Proteomes" id="UP000007756">
    <property type="component" value="Chromosome"/>
</dbReference>
<evidence type="ECO:0000256" key="2">
    <source>
        <dbReference type="ARBA" id="ARBA00022917"/>
    </source>
</evidence>
<dbReference type="PATRIC" id="fig|722438.3.peg.719"/>
<dbReference type="PANTHER" id="PTHR20982">
    <property type="entry name" value="RIBOSOME RECYCLING FACTOR"/>
    <property type="match status" value="1"/>
</dbReference>
<dbReference type="HAMAP" id="MF_00040">
    <property type="entry name" value="RRF"/>
    <property type="match status" value="1"/>
</dbReference>
<dbReference type="CDD" id="cd00520">
    <property type="entry name" value="RRF"/>
    <property type="match status" value="1"/>
</dbReference>
<organism evidence="6 7">
    <name type="scientific">Mycoplasmoides pneumoniae (strain ATCC 15531 / DSM 23978 / CIP 103766 / NBRC 14401 / NCTC 10119 / FH)</name>
    <name type="common">Mycoplasma pneumoniae</name>
    <dbReference type="NCBI Taxonomy" id="722438"/>
    <lineage>
        <taxon>Bacteria</taxon>
        <taxon>Bacillati</taxon>
        <taxon>Mycoplasmatota</taxon>
        <taxon>Mycoplasmoidales</taxon>
        <taxon>Mycoplasmoidaceae</taxon>
        <taxon>Mycoplasmoides</taxon>
    </lineage>
</organism>
<evidence type="ECO:0000256" key="3">
    <source>
        <dbReference type="HAMAP-Rule" id="MF_00040"/>
    </source>
</evidence>
<feature type="coiled-coil region" evidence="4">
    <location>
        <begin position="117"/>
        <end position="177"/>
    </location>
</feature>
<dbReference type="STRING" id="722438.F539_03575"/>
<proteinExistence type="inferred from homology"/>
<dbReference type="HOGENOM" id="CLU_073981_2_0_14"/>
<dbReference type="eggNOG" id="COG0233">
    <property type="taxonomic scope" value="Bacteria"/>
</dbReference>
<dbReference type="AlphaFoldDB" id="A0A0H3DM30"/>
<dbReference type="EMBL" id="CP002077">
    <property type="protein sequence ID" value="ADK86825.1"/>
    <property type="molecule type" value="Genomic_DNA"/>
</dbReference>
<evidence type="ECO:0000313" key="7">
    <source>
        <dbReference type="Proteomes" id="UP000007756"/>
    </source>
</evidence>
<protein>
    <recommendedName>
        <fullName evidence="3">Ribosome-recycling factor</fullName>
        <shortName evidence="3">RRF</shortName>
    </recommendedName>
    <alternativeName>
        <fullName evidence="3">Ribosome-releasing factor</fullName>
    </alternativeName>
</protein>
<dbReference type="KEGG" id="mpj:MPNE_0741"/>
<dbReference type="InterPro" id="IPR002661">
    <property type="entry name" value="Ribosome_recyc_fac"/>
</dbReference>
<comment type="subcellular location">
    <subcellularLocation>
        <location evidence="3">Cytoplasm</location>
    </subcellularLocation>
</comment>
<accession>A0A0H3DM30</accession>
<dbReference type="InterPro" id="IPR036191">
    <property type="entry name" value="RRF_sf"/>
</dbReference>
<evidence type="ECO:0000313" key="6">
    <source>
        <dbReference type="EMBL" id="ADK86825.1"/>
    </source>
</evidence>
<gene>
    <name evidence="3 6" type="primary">frr</name>
    <name evidence="6" type="ordered locus">MPNE_0741</name>
</gene>
<keyword evidence="3" id="KW-0963">Cytoplasm</keyword>
<evidence type="ECO:0000256" key="4">
    <source>
        <dbReference type="SAM" id="Coils"/>
    </source>
</evidence>
<dbReference type="GO" id="GO:0043023">
    <property type="term" value="F:ribosomal large subunit binding"/>
    <property type="evidence" value="ECO:0007669"/>
    <property type="project" value="TreeGrafter"/>
</dbReference>
<dbReference type="FunFam" id="3.30.1360.40:FF:000001">
    <property type="entry name" value="Ribosome-recycling factor"/>
    <property type="match status" value="1"/>
</dbReference>